<dbReference type="Pfam" id="PF00989">
    <property type="entry name" value="PAS"/>
    <property type="match status" value="1"/>
</dbReference>
<reference evidence="11" key="1">
    <citation type="submission" date="2016-05" db="EMBL/GenBank/DDBJ databases">
        <authorList>
            <person name="Wang W."/>
            <person name="Zhu L."/>
        </authorList>
    </citation>
    <scope>NUCLEOTIDE SEQUENCE [LARGE SCALE GENOMIC DNA]</scope>
    <source>
        <strain evidence="11">W-2</strain>
    </source>
</reference>
<keyword evidence="3" id="KW-0805">Transcription regulation</keyword>
<dbReference type="PRINTS" id="PR01590">
    <property type="entry name" value="HTHFIS"/>
</dbReference>
<dbReference type="Pfam" id="PF00571">
    <property type="entry name" value="CBS"/>
    <property type="match status" value="1"/>
</dbReference>
<dbReference type="PROSITE" id="PS50112">
    <property type="entry name" value="PAS"/>
    <property type="match status" value="1"/>
</dbReference>
<evidence type="ECO:0000259" key="8">
    <source>
        <dbReference type="PROSITE" id="PS50112"/>
    </source>
</evidence>
<keyword evidence="1" id="KW-0547">Nucleotide-binding</keyword>
<dbReference type="SUPFAM" id="SSF55785">
    <property type="entry name" value="PYP-like sensor domain (PAS domain)"/>
    <property type="match status" value="1"/>
</dbReference>
<dbReference type="Proteomes" id="UP000078290">
    <property type="component" value="Unassembled WGS sequence"/>
</dbReference>
<dbReference type="SUPFAM" id="SSF54631">
    <property type="entry name" value="CBS-domain pair"/>
    <property type="match status" value="1"/>
</dbReference>
<dbReference type="InterPro" id="IPR025944">
    <property type="entry name" value="Sigma_54_int_dom_CS"/>
</dbReference>
<evidence type="ECO:0000256" key="5">
    <source>
        <dbReference type="ARBA" id="ARBA00023163"/>
    </source>
</evidence>
<dbReference type="Gene3D" id="1.10.10.60">
    <property type="entry name" value="Homeodomain-like"/>
    <property type="match status" value="1"/>
</dbReference>
<evidence type="ECO:0000256" key="1">
    <source>
        <dbReference type="ARBA" id="ARBA00022741"/>
    </source>
</evidence>
<dbReference type="Pfam" id="PF02954">
    <property type="entry name" value="HTH_8"/>
    <property type="match status" value="1"/>
</dbReference>
<feature type="domain" description="CBS" evidence="9">
    <location>
        <begin position="6"/>
        <end position="64"/>
    </location>
</feature>
<feature type="domain" description="Sigma-54 factor interaction" evidence="7">
    <location>
        <begin position="258"/>
        <end position="488"/>
    </location>
</feature>
<dbReference type="GO" id="GO:0043565">
    <property type="term" value="F:sequence-specific DNA binding"/>
    <property type="evidence" value="ECO:0007669"/>
    <property type="project" value="InterPro"/>
</dbReference>
<name>A0A1B7KNB1_PARTM</name>
<dbReference type="InterPro" id="IPR025943">
    <property type="entry name" value="Sigma_54_int_dom_ATP-bd_2"/>
</dbReference>
<dbReference type="EMBL" id="LXMA01000042">
    <property type="protein sequence ID" value="OAT71500.1"/>
    <property type="molecule type" value="Genomic_DNA"/>
</dbReference>
<evidence type="ECO:0000256" key="6">
    <source>
        <dbReference type="PROSITE-ProRule" id="PRU00703"/>
    </source>
</evidence>
<keyword evidence="4" id="KW-0238">DNA-binding</keyword>
<dbReference type="GO" id="GO:0005524">
    <property type="term" value="F:ATP binding"/>
    <property type="evidence" value="ECO:0007669"/>
    <property type="project" value="UniProtKB-KW"/>
</dbReference>
<dbReference type="InterPro" id="IPR000014">
    <property type="entry name" value="PAS"/>
</dbReference>
<dbReference type="PANTHER" id="PTHR32071:SF57">
    <property type="entry name" value="C4-DICARBOXYLATE TRANSPORT TRANSCRIPTIONAL REGULATORY PROTEIN DCTD"/>
    <property type="match status" value="1"/>
</dbReference>
<dbReference type="InterPro" id="IPR009057">
    <property type="entry name" value="Homeodomain-like_sf"/>
</dbReference>
<evidence type="ECO:0000259" key="7">
    <source>
        <dbReference type="PROSITE" id="PS50045"/>
    </source>
</evidence>
<keyword evidence="6" id="KW-0129">CBS domain</keyword>
<dbReference type="InterPro" id="IPR003593">
    <property type="entry name" value="AAA+_ATPase"/>
</dbReference>
<dbReference type="InterPro" id="IPR058031">
    <property type="entry name" value="AAA_lid_NorR"/>
</dbReference>
<comment type="caution">
    <text evidence="10">The sequence shown here is derived from an EMBL/GenBank/DDBJ whole genome shotgun (WGS) entry which is preliminary data.</text>
</comment>
<dbReference type="InterPro" id="IPR002078">
    <property type="entry name" value="Sigma_54_int"/>
</dbReference>
<evidence type="ECO:0000256" key="4">
    <source>
        <dbReference type="ARBA" id="ARBA00023125"/>
    </source>
</evidence>
<dbReference type="OrthoDB" id="9771372at2"/>
<evidence type="ECO:0000259" key="9">
    <source>
        <dbReference type="PROSITE" id="PS51371"/>
    </source>
</evidence>
<feature type="domain" description="PAS" evidence="8">
    <location>
        <begin position="115"/>
        <end position="166"/>
    </location>
</feature>
<protein>
    <submittedName>
        <fullName evidence="10">Sigma-54-dependent Fis family transcriptional regulator</fullName>
    </submittedName>
</protein>
<dbReference type="InterPro" id="IPR035965">
    <property type="entry name" value="PAS-like_dom_sf"/>
</dbReference>
<dbReference type="AlphaFoldDB" id="A0A1B7KNB1"/>
<evidence type="ECO:0000313" key="11">
    <source>
        <dbReference type="Proteomes" id="UP000078290"/>
    </source>
</evidence>
<accession>A0A1B7KNB1</accession>
<dbReference type="PANTHER" id="PTHR32071">
    <property type="entry name" value="TRANSCRIPTIONAL REGULATORY PROTEIN"/>
    <property type="match status" value="1"/>
</dbReference>
<dbReference type="RefSeq" id="WP_064553024.1">
    <property type="nucleotide sequence ID" value="NZ_LXMA01000042.1"/>
</dbReference>
<dbReference type="Gene3D" id="3.30.450.20">
    <property type="entry name" value="PAS domain"/>
    <property type="match status" value="1"/>
</dbReference>
<organism evidence="10 11">
    <name type="scientific">Parageobacillus thermoglucosidasius</name>
    <name type="common">Geobacillus thermoglucosidasius</name>
    <dbReference type="NCBI Taxonomy" id="1426"/>
    <lineage>
        <taxon>Bacteria</taxon>
        <taxon>Bacillati</taxon>
        <taxon>Bacillota</taxon>
        <taxon>Bacilli</taxon>
        <taxon>Bacillales</taxon>
        <taxon>Anoxybacillaceae</taxon>
        <taxon>Parageobacillus</taxon>
    </lineage>
</organism>
<evidence type="ECO:0000256" key="3">
    <source>
        <dbReference type="ARBA" id="ARBA00023015"/>
    </source>
</evidence>
<gene>
    <name evidence="10" type="ORF">A7K69_13930</name>
</gene>
<evidence type="ECO:0000313" key="10">
    <source>
        <dbReference type="EMBL" id="OAT71500.1"/>
    </source>
</evidence>
<dbReference type="SMART" id="SM00091">
    <property type="entry name" value="PAS"/>
    <property type="match status" value="1"/>
</dbReference>
<dbReference type="Pfam" id="PF00158">
    <property type="entry name" value="Sigma54_activat"/>
    <property type="match status" value="1"/>
</dbReference>
<dbReference type="NCBIfam" id="TIGR00229">
    <property type="entry name" value="sensory_box"/>
    <property type="match status" value="1"/>
</dbReference>
<dbReference type="Gene3D" id="3.40.50.300">
    <property type="entry name" value="P-loop containing nucleotide triphosphate hydrolases"/>
    <property type="match status" value="1"/>
</dbReference>
<dbReference type="InterPro" id="IPR027417">
    <property type="entry name" value="P-loop_NTPase"/>
</dbReference>
<dbReference type="InterPro" id="IPR025662">
    <property type="entry name" value="Sigma_54_int_dom_ATP-bd_1"/>
</dbReference>
<dbReference type="SUPFAM" id="SSF52540">
    <property type="entry name" value="P-loop containing nucleoside triphosphate hydrolases"/>
    <property type="match status" value="1"/>
</dbReference>
<dbReference type="SUPFAM" id="SSF46689">
    <property type="entry name" value="Homeodomain-like"/>
    <property type="match status" value="1"/>
</dbReference>
<proteinExistence type="predicted"/>
<dbReference type="InterPro" id="IPR013767">
    <property type="entry name" value="PAS_fold"/>
</dbReference>
<dbReference type="PROSITE" id="PS51371">
    <property type="entry name" value="CBS"/>
    <property type="match status" value="1"/>
</dbReference>
<dbReference type="PROSITE" id="PS00688">
    <property type="entry name" value="SIGMA54_INTERACT_3"/>
    <property type="match status" value="1"/>
</dbReference>
<dbReference type="Gene3D" id="3.10.580.10">
    <property type="entry name" value="CBS-domain"/>
    <property type="match status" value="1"/>
</dbReference>
<sequence>MCGSVYGYEEIVLRAEQTLKEAVQLFIRYEINEIPVIDRQRREMGRLTYRMLLKALADKWDDDETIESLWNAQETTVEHTKEQPADVPPKSHTSVSELITEIQRLKLELQEAHSMVEMMKTVLDSAYEGIAVVDAQGIIREINKAYCQFLGIRREDAIGKHVTEVIENTRLHICIESGVPERGFIQKIFDQPMVVHRIPIWREGKVVGAIGMLIFQGVSEVYQIFQRVQELSRQASQKEKKVKRAASPKKQISGLDSIVGRSPAIAKIKQMVRRAARVPSTVLITGESGTGKEVLAKAIHQSSPYVDGNFVSVNCAAIPESLLEAELFGYEEGAFTGAKKGGKPGKFQLAHKGTLFLDEIGDMPLYMQAKILRVLEEKKVERVGGVAEMELDVRIIAATNKNLEEMVQKGQFREDLFYRLNIIRIHIPALRERKMDIPYLLAYHMERICEQFGLKQKEFTKEAMQALMDYSWPGNIRELVNVVEWLVGMVDGQKIEKEHLPSHILSSALFMKNGREVEERKNIIEQPDAHWRDIVDYYERERIKQALIEEKGNKAAAARKLGMHRSTLYEKLKKYNL</sequence>
<dbReference type="PROSITE" id="PS00675">
    <property type="entry name" value="SIGMA54_INTERACT_1"/>
    <property type="match status" value="1"/>
</dbReference>
<evidence type="ECO:0000256" key="2">
    <source>
        <dbReference type="ARBA" id="ARBA00022840"/>
    </source>
</evidence>
<dbReference type="Pfam" id="PF25601">
    <property type="entry name" value="AAA_lid_14"/>
    <property type="match status" value="1"/>
</dbReference>
<keyword evidence="5" id="KW-0804">Transcription</keyword>
<dbReference type="CDD" id="cd00130">
    <property type="entry name" value="PAS"/>
    <property type="match status" value="1"/>
</dbReference>
<dbReference type="PROSITE" id="PS00676">
    <property type="entry name" value="SIGMA54_INTERACT_2"/>
    <property type="match status" value="1"/>
</dbReference>
<keyword evidence="2" id="KW-0067">ATP-binding</keyword>
<dbReference type="SMART" id="SM00382">
    <property type="entry name" value="AAA"/>
    <property type="match status" value="1"/>
</dbReference>
<dbReference type="CDD" id="cd00009">
    <property type="entry name" value="AAA"/>
    <property type="match status" value="1"/>
</dbReference>
<dbReference type="InterPro" id="IPR000644">
    <property type="entry name" value="CBS_dom"/>
</dbReference>
<dbReference type="Gene3D" id="1.10.8.60">
    <property type="match status" value="1"/>
</dbReference>
<dbReference type="PROSITE" id="PS50045">
    <property type="entry name" value="SIGMA54_INTERACT_4"/>
    <property type="match status" value="1"/>
</dbReference>
<dbReference type="FunFam" id="3.40.50.300:FF:000006">
    <property type="entry name" value="DNA-binding transcriptional regulator NtrC"/>
    <property type="match status" value="1"/>
</dbReference>
<dbReference type="GO" id="GO:0006355">
    <property type="term" value="P:regulation of DNA-templated transcription"/>
    <property type="evidence" value="ECO:0007669"/>
    <property type="project" value="InterPro"/>
</dbReference>
<dbReference type="InterPro" id="IPR046342">
    <property type="entry name" value="CBS_dom_sf"/>
</dbReference>
<dbReference type="InterPro" id="IPR002197">
    <property type="entry name" value="HTH_Fis"/>
</dbReference>